<proteinExistence type="predicted"/>
<evidence type="ECO:0000313" key="2">
    <source>
        <dbReference type="Proteomes" id="UP000351155"/>
    </source>
</evidence>
<dbReference type="EMBL" id="CAADIW010000008">
    <property type="protein sequence ID" value="VFS19510.1"/>
    <property type="molecule type" value="Genomic_DNA"/>
</dbReference>
<accession>A0A484X5P0</accession>
<protein>
    <submittedName>
        <fullName evidence="1">Uncharacterized protein</fullName>
    </submittedName>
</protein>
<evidence type="ECO:0000313" key="1">
    <source>
        <dbReference type="EMBL" id="VFS19510.1"/>
    </source>
</evidence>
<name>A0A484X5P0_9ENTR</name>
<dbReference type="AlphaFoldDB" id="A0A484X5P0"/>
<reference evidence="1 2" key="1">
    <citation type="submission" date="2019-03" db="EMBL/GenBank/DDBJ databases">
        <authorList>
            <consortium name="Pathogen Informatics"/>
        </authorList>
    </citation>
    <scope>NUCLEOTIDE SEQUENCE [LARGE SCALE GENOMIC DNA]</scope>
    <source>
        <strain evidence="1 2">NCTC12126</strain>
    </source>
</reference>
<sequence length="66" mass="7481">MKKSWFTHTGLTTEEANELVARYKSNGVSVEKSLDIDPRLWIVSALLPQQKSSPCTQQSMRSRAWG</sequence>
<organism evidence="1 2">
    <name type="scientific">Enterobacter cancerogenus</name>
    <dbReference type="NCBI Taxonomy" id="69218"/>
    <lineage>
        <taxon>Bacteria</taxon>
        <taxon>Pseudomonadati</taxon>
        <taxon>Pseudomonadota</taxon>
        <taxon>Gammaproteobacteria</taxon>
        <taxon>Enterobacterales</taxon>
        <taxon>Enterobacteriaceae</taxon>
        <taxon>Enterobacter</taxon>
        <taxon>Enterobacter cloacae complex</taxon>
    </lineage>
</organism>
<gene>
    <name evidence="1" type="ORF">NCTC12126_01652</name>
</gene>
<dbReference type="Proteomes" id="UP000351155">
    <property type="component" value="Unassembled WGS sequence"/>
</dbReference>